<keyword evidence="12" id="KW-1185">Reference proteome</keyword>
<organism evidence="11 12">
    <name type="scientific">Sedimentibacter acidaminivorans</name>
    <dbReference type="NCBI Taxonomy" id="913099"/>
    <lineage>
        <taxon>Bacteria</taxon>
        <taxon>Bacillati</taxon>
        <taxon>Bacillota</taxon>
        <taxon>Tissierellia</taxon>
        <taxon>Sedimentibacter</taxon>
    </lineage>
</organism>
<evidence type="ECO:0000256" key="7">
    <source>
        <dbReference type="ARBA" id="ARBA00023136"/>
    </source>
</evidence>
<keyword evidence="7 9" id="KW-0472">Membrane</keyword>
<evidence type="ECO:0000259" key="10">
    <source>
        <dbReference type="Pfam" id="PF04290"/>
    </source>
</evidence>
<proteinExistence type="inferred from homology"/>
<keyword evidence="6 9" id="KW-1133">Transmembrane helix</keyword>
<protein>
    <submittedName>
        <fullName evidence="11">TRAP-type C4-dicarboxylate transport system permease small subunit</fullName>
    </submittedName>
</protein>
<dbReference type="RefSeq" id="WP_209510446.1">
    <property type="nucleotide sequence ID" value="NZ_JAGGKS010000001.1"/>
</dbReference>
<gene>
    <name evidence="11" type="ORF">J2Z76_000554</name>
</gene>
<evidence type="ECO:0000256" key="3">
    <source>
        <dbReference type="ARBA" id="ARBA00022475"/>
    </source>
</evidence>
<dbReference type="EMBL" id="JAGGKS010000001">
    <property type="protein sequence ID" value="MBP1924701.1"/>
    <property type="molecule type" value="Genomic_DNA"/>
</dbReference>
<keyword evidence="2" id="KW-0813">Transport</keyword>
<accession>A0ABS4GAH6</accession>
<keyword evidence="5 9" id="KW-0812">Transmembrane</keyword>
<comment type="caution">
    <text evidence="11">The sequence shown here is derived from an EMBL/GenBank/DDBJ whole genome shotgun (WGS) entry which is preliminary data.</text>
</comment>
<dbReference type="Pfam" id="PF04290">
    <property type="entry name" value="DctQ"/>
    <property type="match status" value="1"/>
</dbReference>
<feature type="transmembrane region" description="Helical" evidence="9">
    <location>
        <begin position="47"/>
        <end position="64"/>
    </location>
</feature>
<name>A0ABS4GAH6_9FIRM</name>
<evidence type="ECO:0000256" key="2">
    <source>
        <dbReference type="ARBA" id="ARBA00022448"/>
    </source>
</evidence>
<evidence type="ECO:0000256" key="1">
    <source>
        <dbReference type="ARBA" id="ARBA00004429"/>
    </source>
</evidence>
<reference evidence="11 12" key="1">
    <citation type="submission" date="2021-03" db="EMBL/GenBank/DDBJ databases">
        <title>Genomic Encyclopedia of Type Strains, Phase IV (KMG-IV): sequencing the most valuable type-strain genomes for metagenomic binning, comparative biology and taxonomic classification.</title>
        <authorList>
            <person name="Goeker M."/>
        </authorList>
    </citation>
    <scope>NUCLEOTIDE SEQUENCE [LARGE SCALE GENOMIC DNA]</scope>
    <source>
        <strain evidence="11 12">DSM 24004</strain>
    </source>
</reference>
<evidence type="ECO:0000256" key="4">
    <source>
        <dbReference type="ARBA" id="ARBA00022519"/>
    </source>
</evidence>
<comment type="similarity">
    <text evidence="8">Belongs to the TRAP transporter small permease family.</text>
</comment>
<dbReference type="PANTHER" id="PTHR35011">
    <property type="entry name" value="2,3-DIKETO-L-GULONATE TRAP TRANSPORTER SMALL PERMEASE PROTEIN YIAM"/>
    <property type="match status" value="1"/>
</dbReference>
<evidence type="ECO:0000256" key="8">
    <source>
        <dbReference type="ARBA" id="ARBA00038436"/>
    </source>
</evidence>
<evidence type="ECO:0000313" key="12">
    <source>
        <dbReference type="Proteomes" id="UP001519342"/>
    </source>
</evidence>
<keyword evidence="3" id="KW-1003">Cell membrane</keyword>
<comment type="subcellular location">
    <subcellularLocation>
        <location evidence="1">Cell inner membrane</location>
        <topology evidence="1">Multi-pass membrane protein</topology>
    </subcellularLocation>
</comment>
<evidence type="ECO:0000256" key="6">
    <source>
        <dbReference type="ARBA" id="ARBA00022989"/>
    </source>
</evidence>
<dbReference type="Proteomes" id="UP001519342">
    <property type="component" value="Unassembled WGS sequence"/>
</dbReference>
<dbReference type="InterPro" id="IPR055348">
    <property type="entry name" value="DctQ"/>
</dbReference>
<feature type="domain" description="Tripartite ATP-independent periplasmic transporters DctQ component" evidence="10">
    <location>
        <begin position="23"/>
        <end position="150"/>
    </location>
</feature>
<feature type="transmembrane region" description="Helical" evidence="9">
    <location>
        <begin position="14"/>
        <end position="35"/>
    </location>
</feature>
<evidence type="ECO:0000256" key="9">
    <source>
        <dbReference type="SAM" id="Phobius"/>
    </source>
</evidence>
<evidence type="ECO:0000256" key="5">
    <source>
        <dbReference type="ARBA" id="ARBA00022692"/>
    </source>
</evidence>
<feature type="transmembrane region" description="Helical" evidence="9">
    <location>
        <begin position="127"/>
        <end position="146"/>
    </location>
</feature>
<keyword evidence="4" id="KW-0997">Cell inner membrane</keyword>
<feature type="transmembrane region" description="Helical" evidence="9">
    <location>
        <begin position="85"/>
        <end position="107"/>
    </location>
</feature>
<sequence>MKIIKKIDDNFEELLLMLLLAAMAMVMGVQVVARYVFNYSLTWSEELTRYMFVWSAFLSISYCTKKQISIKIEQIVSMLPTKLHAVFKIIEKAVMLVFFVYMIKYAYNFVQASVLSGQISPACRIPMYFIQVAPLVGFILTIIRLIQGLVFEFKVLVSGN</sequence>
<dbReference type="InterPro" id="IPR007387">
    <property type="entry name" value="TRAP_DctQ"/>
</dbReference>
<dbReference type="PANTHER" id="PTHR35011:SF2">
    <property type="entry name" value="2,3-DIKETO-L-GULONATE TRAP TRANSPORTER SMALL PERMEASE PROTEIN YIAM"/>
    <property type="match status" value="1"/>
</dbReference>
<evidence type="ECO:0000313" key="11">
    <source>
        <dbReference type="EMBL" id="MBP1924701.1"/>
    </source>
</evidence>